<dbReference type="AlphaFoldDB" id="A0A1I4D2U0"/>
<gene>
    <name evidence="1" type="ORF">SAMN04487950_1568</name>
</gene>
<dbReference type="RefSeq" id="WP_089867860.1">
    <property type="nucleotide sequence ID" value="NZ_FOTC01000001.1"/>
</dbReference>
<evidence type="ECO:0000313" key="2">
    <source>
        <dbReference type="Proteomes" id="UP000199607"/>
    </source>
</evidence>
<proteinExistence type="predicted"/>
<protein>
    <submittedName>
        <fullName evidence="1">Uncharacterized protein</fullName>
    </submittedName>
</protein>
<sequence length="90" mass="9623">MRSDTAVRQLEYAVASKLEDDAWGHWESTVYGEVFDHVEANGTSADMAAVVGHISESVRDGHRPDPADVKAHADTLMTAGGKPLTDGGEE</sequence>
<name>A0A1I4D2U0_9EURY</name>
<organism evidence="1 2">
    <name type="scientific">Halogranum rubrum</name>
    <dbReference type="NCBI Taxonomy" id="553466"/>
    <lineage>
        <taxon>Archaea</taxon>
        <taxon>Methanobacteriati</taxon>
        <taxon>Methanobacteriota</taxon>
        <taxon>Stenosarchaea group</taxon>
        <taxon>Halobacteria</taxon>
        <taxon>Halobacteriales</taxon>
        <taxon>Haloferacaceae</taxon>
    </lineage>
</organism>
<dbReference type="Proteomes" id="UP000199607">
    <property type="component" value="Unassembled WGS sequence"/>
</dbReference>
<evidence type="ECO:0000313" key="1">
    <source>
        <dbReference type="EMBL" id="SFK87475.1"/>
    </source>
</evidence>
<reference evidence="2" key="1">
    <citation type="submission" date="2016-10" db="EMBL/GenBank/DDBJ databases">
        <authorList>
            <person name="Varghese N."/>
            <person name="Submissions S."/>
        </authorList>
    </citation>
    <scope>NUCLEOTIDE SEQUENCE [LARGE SCALE GENOMIC DNA]</scope>
    <source>
        <strain evidence="2">CGMCC 1.7738</strain>
    </source>
</reference>
<accession>A0A1I4D2U0</accession>
<dbReference type="EMBL" id="FOTC01000001">
    <property type="protein sequence ID" value="SFK87475.1"/>
    <property type="molecule type" value="Genomic_DNA"/>
</dbReference>
<keyword evidence="2" id="KW-1185">Reference proteome</keyword>